<proteinExistence type="predicted"/>
<organism evidence="1 2">
    <name type="scientific">Intestinicryptomonas porci</name>
    <dbReference type="NCBI Taxonomy" id="2926320"/>
    <lineage>
        <taxon>Bacteria</taxon>
        <taxon>Pseudomonadati</taxon>
        <taxon>Verrucomicrobiota</taxon>
        <taxon>Opitutia</taxon>
        <taxon>Opitutales</taxon>
        <taxon>Intestinicryptomonaceae</taxon>
        <taxon>Intestinicryptomonas</taxon>
    </lineage>
</organism>
<name>A0ABU4WDF8_9BACT</name>
<sequence>MPDALLIPKSFLQKHFREPCLADFEASAYKCTQVRRNPKMEGKTTLAWVALPKGKEPSVASAETCETSEYKCEKYLLRMP</sequence>
<evidence type="ECO:0000313" key="2">
    <source>
        <dbReference type="Proteomes" id="UP001275932"/>
    </source>
</evidence>
<dbReference type="EMBL" id="JALBUT010000001">
    <property type="protein sequence ID" value="MDX8414587.1"/>
    <property type="molecule type" value="Genomic_DNA"/>
</dbReference>
<protein>
    <submittedName>
        <fullName evidence="1">Uncharacterized protein</fullName>
    </submittedName>
</protein>
<accession>A0ABU4WDF8</accession>
<comment type="caution">
    <text evidence="1">The sequence shown here is derived from an EMBL/GenBank/DDBJ whole genome shotgun (WGS) entry which is preliminary data.</text>
</comment>
<keyword evidence="2" id="KW-1185">Reference proteome</keyword>
<evidence type="ECO:0000313" key="1">
    <source>
        <dbReference type="EMBL" id="MDX8414587.1"/>
    </source>
</evidence>
<dbReference type="Proteomes" id="UP001275932">
    <property type="component" value="Unassembled WGS sequence"/>
</dbReference>
<gene>
    <name evidence="1" type="ORF">MOX91_00105</name>
</gene>
<reference evidence="1 2" key="1">
    <citation type="submission" date="2022-03" db="EMBL/GenBank/DDBJ databases">
        <title>Novel taxa within the pig intestine.</title>
        <authorList>
            <person name="Wylensek D."/>
            <person name="Bishof K."/>
            <person name="Afrizal A."/>
            <person name="Clavel T."/>
        </authorList>
    </citation>
    <scope>NUCLEOTIDE SEQUENCE [LARGE SCALE GENOMIC DNA]</scope>
    <source>
        <strain evidence="1 2">CLA-KB-P66</strain>
    </source>
</reference>